<name>A0A944C7P1_9HYPH</name>
<evidence type="ECO:0000313" key="2">
    <source>
        <dbReference type="EMBL" id="MBS8258674.1"/>
    </source>
</evidence>
<dbReference type="EMBL" id="QTKU01000001">
    <property type="protein sequence ID" value="MBS8258674.1"/>
    <property type="molecule type" value="Genomic_DNA"/>
</dbReference>
<dbReference type="InterPro" id="IPR037523">
    <property type="entry name" value="VOC_core"/>
</dbReference>
<dbReference type="SUPFAM" id="SSF54593">
    <property type="entry name" value="Glyoxalase/Bleomycin resistance protein/Dihydroxybiphenyl dioxygenase"/>
    <property type="match status" value="1"/>
</dbReference>
<reference evidence="2" key="2">
    <citation type="journal article" date="2021" name="Microorganisms">
        <title>Bacterial Dimethylsulfoniopropionate Biosynthesis in the East China Sea.</title>
        <authorList>
            <person name="Liu J."/>
            <person name="Zhang Y."/>
            <person name="Liu J."/>
            <person name="Zhong H."/>
            <person name="Williams B.T."/>
            <person name="Zheng Y."/>
            <person name="Curson A.R.J."/>
            <person name="Sun C."/>
            <person name="Sun H."/>
            <person name="Song D."/>
            <person name="Wagner Mackenzie B."/>
            <person name="Bermejo Martinez A."/>
            <person name="Todd J.D."/>
            <person name="Zhang X.H."/>
        </authorList>
    </citation>
    <scope>NUCLEOTIDE SEQUENCE</scope>
    <source>
        <strain evidence="2">AESS21</strain>
    </source>
</reference>
<dbReference type="Gene3D" id="3.10.180.10">
    <property type="entry name" value="2,3-Dihydroxybiphenyl 1,2-Dioxygenase, domain 1"/>
    <property type="match status" value="1"/>
</dbReference>
<dbReference type="InterPro" id="IPR004360">
    <property type="entry name" value="Glyas_Fos-R_dOase_dom"/>
</dbReference>
<evidence type="ECO:0000313" key="3">
    <source>
        <dbReference type="Proteomes" id="UP000705379"/>
    </source>
</evidence>
<feature type="domain" description="VOC" evidence="1">
    <location>
        <begin position="4"/>
        <end position="127"/>
    </location>
</feature>
<dbReference type="Proteomes" id="UP000705379">
    <property type="component" value="Unassembled WGS sequence"/>
</dbReference>
<sequence>MEQRITMTTLAVDDLAASRQFFEDGLGWTAAEGSNDQIAFYQLPGSAFALYSRAALEKDLGRTLSRDTLGGITLAWNGRNEGEVDAAFEQAVAAGAEAVTRPKKTFWGGYSGYVAIPGGHLLEIAHNPFWTLAEDGGVSLTG</sequence>
<dbReference type="PANTHER" id="PTHR36503">
    <property type="entry name" value="BLR2520 PROTEIN"/>
    <property type="match status" value="1"/>
</dbReference>
<dbReference type="RefSeq" id="WP_213214449.1">
    <property type="nucleotide sequence ID" value="NZ_QTKU01000001.1"/>
</dbReference>
<dbReference type="AlphaFoldDB" id="A0A944C7P1"/>
<reference evidence="2" key="1">
    <citation type="submission" date="2018-08" db="EMBL/GenBank/DDBJ databases">
        <authorList>
            <person name="Jin W."/>
            <person name="Wang H."/>
            <person name="Yang Y."/>
            <person name="Li M."/>
            <person name="Liu J."/>
        </authorList>
    </citation>
    <scope>NUCLEOTIDE SEQUENCE</scope>
    <source>
        <strain evidence="2">AESS21</strain>
    </source>
</reference>
<proteinExistence type="predicted"/>
<comment type="caution">
    <text evidence="2">The sequence shown here is derived from an EMBL/GenBank/DDBJ whole genome shotgun (WGS) entry which is preliminary data.</text>
</comment>
<dbReference type="Pfam" id="PF00903">
    <property type="entry name" value="Glyoxalase"/>
    <property type="match status" value="1"/>
</dbReference>
<organism evidence="2 3">
    <name type="scientific">Roseibium polysiphoniae</name>
    <dbReference type="NCBI Taxonomy" id="2571221"/>
    <lineage>
        <taxon>Bacteria</taxon>
        <taxon>Pseudomonadati</taxon>
        <taxon>Pseudomonadota</taxon>
        <taxon>Alphaproteobacteria</taxon>
        <taxon>Hyphomicrobiales</taxon>
        <taxon>Stappiaceae</taxon>
        <taxon>Roseibium</taxon>
    </lineage>
</organism>
<evidence type="ECO:0000259" key="1">
    <source>
        <dbReference type="PROSITE" id="PS51819"/>
    </source>
</evidence>
<dbReference type="PANTHER" id="PTHR36503:SF1">
    <property type="entry name" value="BLR2520 PROTEIN"/>
    <property type="match status" value="1"/>
</dbReference>
<protein>
    <submittedName>
        <fullName evidence="2">VOC family protein</fullName>
    </submittedName>
</protein>
<gene>
    <name evidence="2" type="ORF">DYI23_00460</name>
</gene>
<dbReference type="PROSITE" id="PS51819">
    <property type="entry name" value="VOC"/>
    <property type="match status" value="1"/>
</dbReference>
<dbReference type="InterPro" id="IPR029068">
    <property type="entry name" value="Glyas_Bleomycin-R_OHBP_Dase"/>
</dbReference>
<accession>A0A944C7P1</accession>